<dbReference type="RefSeq" id="WP_244557987.1">
    <property type="nucleotide sequence ID" value="NZ_FMAC01000014.1"/>
</dbReference>
<sequence>MKDEPMLTNYLFKDLYDDRWGDPCNPNAVDPPSPEHKGRAGRQSMLRRFAGLFRRRKRPSAWSFTIPSETSDTENEIGVGHRTGLEDPKFLAFAKALSRNC</sequence>
<gene>
    <name evidence="1" type="ORF">GA0061100_11468</name>
</gene>
<keyword evidence="2" id="KW-1185">Reference proteome</keyword>
<dbReference type="EMBL" id="FMAC01000014">
    <property type="protein sequence ID" value="SCB37118.1"/>
    <property type="molecule type" value="Genomic_DNA"/>
</dbReference>
<evidence type="ECO:0000313" key="2">
    <source>
        <dbReference type="Proteomes" id="UP000186228"/>
    </source>
</evidence>
<evidence type="ECO:0000313" key="1">
    <source>
        <dbReference type="EMBL" id="SCB37118.1"/>
    </source>
</evidence>
<organism evidence="1 2">
    <name type="scientific">Rhizobium hainanense</name>
    <dbReference type="NCBI Taxonomy" id="52131"/>
    <lineage>
        <taxon>Bacteria</taxon>
        <taxon>Pseudomonadati</taxon>
        <taxon>Pseudomonadota</taxon>
        <taxon>Alphaproteobacteria</taxon>
        <taxon>Hyphomicrobiales</taxon>
        <taxon>Rhizobiaceae</taxon>
        <taxon>Rhizobium/Agrobacterium group</taxon>
        <taxon>Rhizobium</taxon>
    </lineage>
</organism>
<reference evidence="2" key="1">
    <citation type="submission" date="2016-08" db="EMBL/GenBank/DDBJ databases">
        <authorList>
            <person name="Varghese N."/>
            <person name="Submissions Spin"/>
        </authorList>
    </citation>
    <scope>NUCLEOTIDE SEQUENCE [LARGE SCALE GENOMIC DNA]</scope>
    <source>
        <strain evidence="2">CCBAU 57015</strain>
    </source>
</reference>
<protein>
    <submittedName>
        <fullName evidence="1">Uncharacterized protein</fullName>
    </submittedName>
</protein>
<accession>A0A1C3WBA0</accession>
<name>A0A1C3WBA0_9HYPH</name>
<proteinExistence type="predicted"/>
<dbReference type="Proteomes" id="UP000186228">
    <property type="component" value="Unassembled WGS sequence"/>
</dbReference>
<dbReference type="AlphaFoldDB" id="A0A1C3WBA0"/>